<dbReference type="EMBL" id="CP049801">
    <property type="protein sequence ID" value="QIO06023.1"/>
    <property type="molecule type" value="Genomic_DNA"/>
</dbReference>
<keyword evidence="1" id="KW-0032">Aminotransferase</keyword>
<evidence type="ECO:0000313" key="2">
    <source>
        <dbReference type="Proteomes" id="UP000502297"/>
    </source>
</evidence>
<dbReference type="KEGG" id="asha:G8E00_08690"/>
<dbReference type="RefSeq" id="WP_166223751.1">
    <property type="nucleotide sequence ID" value="NZ_CP049801.1"/>
</dbReference>
<accession>A0A6G8RWC4</accession>
<dbReference type="Proteomes" id="UP000502297">
    <property type="component" value="Chromosome"/>
</dbReference>
<dbReference type="AlphaFoldDB" id="A0A6G8RWC4"/>
<gene>
    <name evidence="1" type="ORF">G8E00_08690</name>
</gene>
<keyword evidence="2" id="KW-1185">Reference proteome</keyword>
<reference evidence="1 2" key="1">
    <citation type="submission" date="2020-03" db="EMBL/GenBank/DDBJ databases">
        <authorList>
            <person name="Zhu W."/>
        </authorList>
    </citation>
    <scope>NUCLEOTIDE SEQUENCE [LARGE SCALE GENOMIC DNA]</scope>
    <source>
        <strain evidence="1 2">323-1</strain>
    </source>
</reference>
<keyword evidence="1" id="KW-0808">Transferase</keyword>
<dbReference type="GO" id="GO:0008483">
    <property type="term" value="F:transaminase activity"/>
    <property type="evidence" value="ECO:0007669"/>
    <property type="project" value="UniProtKB-KW"/>
</dbReference>
<evidence type="ECO:0000313" key="1">
    <source>
        <dbReference type="EMBL" id="QIO06023.1"/>
    </source>
</evidence>
<protein>
    <submittedName>
        <fullName evidence="1">Aminotransferase</fullName>
    </submittedName>
</protein>
<sequence>MKRIYSALVLALGFYPITLYATVGGPEHVDILGADPVDQKIYFLRHYNDESGRLPTLYYFLLNGKSPEKPIEVKSIYTKMNSRNYEAASQKTLDEIAKIQKRLKPIVPVSKQNSQLKIIHQNTQLGHYWLNAPEEKVTKQTVQYQIYNRTNRQKFQSAKQNLINYQNKPIQINYIYQTPKKMKQAQIAVIQYLGIPTETGYIKEDAVLLIPQE</sequence>
<name>A0A6G8RWC4_9GAMM</name>
<proteinExistence type="predicted"/>
<organism evidence="1 2">
    <name type="scientific">Acinetobacter shaoyimingii</name>
    <dbReference type="NCBI Taxonomy" id="2715164"/>
    <lineage>
        <taxon>Bacteria</taxon>
        <taxon>Pseudomonadati</taxon>
        <taxon>Pseudomonadota</taxon>
        <taxon>Gammaproteobacteria</taxon>
        <taxon>Moraxellales</taxon>
        <taxon>Moraxellaceae</taxon>
        <taxon>Acinetobacter</taxon>
    </lineage>
</organism>